<sequence>MHFFYGSVGSARTCYTAAVSIPLFACDTPIKGEQLFKRTKEVCTYPQCSN</sequence>
<evidence type="ECO:0000313" key="1">
    <source>
        <dbReference type="EMBL" id="ACT69746.1"/>
    </source>
</evidence>
<evidence type="ECO:0000313" key="2">
    <source>
        <dbReference type="Proteomes" id="UP000001627"/>
    </source>
</evidence>
<dbReference type="KEGG" id="nri:NRI_0779"/>
<organism evidence="1 2">
    <name type="scientific">Neorickettsia risticii (strain Illinois)</name>
    <dbReference type="NCBI Taxonomy" id="434131"/>
    <lineage>
        <taxon>Bacteria</taxon>
        <taxon>Pseudomonadati</taxon>
        <taxon>Pseudomonadota</taxon>
        <taxon>Alphaproteobacteria</taxon>
        <taxon>Rickettsiales</taxon>
        <taxon>Anaplasmataceae</taxon>
        <taxon>Neorickettsia</taxon>
    </lineage>
</organism>
<proteinExistence type="predicted"/>
<dbReference type="EMBL" id="CP001431">
    <property type="protein sequence ID" value="ACT69746.1"/>
    <property type="molecule type" value="Genomic_DNA"/>
</dbReference>
<dbReference type="Proteomes" id="UP000001627">
    <property type="component" value="Chromosome"/>
</dbReference>
<gene>
    <name evidence="1" type="ordered locus">NRI_0779</name>
</gene>
<name>C6V5T3_NEORI</name>
<dbReference type="AlphaFoldDB" id="C6V5T3"/>
<keyword evidence="2" id="KW-1185">Reference proteome</keyword>
<reference evidence="1 2" key="1">
    <citation type="journal article" date="2009" name="Nucleic Acids Res.">
        <title>Analysis of complete genome sequence of Neorickettsia risticii: causative agent of Potomac horse fever.</title>
        <authorList>
            <person name="Lin M."/>
            <person name="Zhang C."/>
            <person name="Gibson K."/>
            <person name="Rikihisa Y."/>
        </authorList>
    </citation>
    <scope>NUCLEOTIDE SEQUENCE [LARGE SCALE GENOMIC DNA]</scope>
    <source>
        <strain evidence="1 2">Illinois</strain>
    </source>
</reference>
<dbReference type="HOGENOM" id="CLU_3120321_0_0_5"/>
<protein>
    <submittedName>
        <fullName evidence="1">Uncharacterized protein</fullName>
    </submittedName>
</protein>
<accession>C6V5T3</accession>